<reference evidence="15" key="1">
    <citation type="submission" date="2022-07" db="EMBL/GenBank/DDBJ databases">
        <title>Phylogenomic reconstructions and comparative analyses of Kickxellomycotina fungi.</title>
        <authorList>
            <person name="Reynolds N.K."/>
            <person name="Stajich J.E."/>
            <person name="Barry K."/>
            <person name="Grigoriev I.V."/>
            <person name="Crous P."/>
            <person name="Smith M.E."/>
        </authorList>
    </citation>
    <scope>NUCLEOTIDE SEQUENCE</scope>
    <source>
        <strain evidence="15">RSA 567</strain>
    </source>
</reference>
<protein>
    <recommendedName>
        <fullName evidence="14">Ion transport domain-containing protein</fullName>
    </recommendedName>
</protein>
<dbReference type="EMBL" id="JANBQB010000750">
    <property type="protein sequence ID" value="KAJ1973831.1"/>
    <property type="molecule type" value="Genomic_DNA"/>
</dbReference>
<evidence type="ECO:0000256" key="2">
    <source>
        <dbReference type="ARBA" id="ARBA00022448"/>
    </source>
</evidence>
<keyword evidence="3" id="KW-0633">Potassium transport</keyword>
<feature type="transmembrane region" description="Helical" evidence="13">
    <location>
        <begin position="589"/>
        <end position="611"/>
    </location>
</feature>
<feature type="region of interest" description="Disordered" evidence="12">
    <location>
        <begin position="1"/>
        <end position="140"/>
    </location>
</feature>
<feature type="compositionally biased region" description="Low complexity" evidence="12">
    <location>
        <begin position="791"/>
        <end position="804"/>
    </location>
</feature>
<dbReference type="OrthoDB" id="415460at2759"/>
<name>A0A9W8B3W9_9FUNG</name>
<keyword evidence="2" id="KW-0813">Transport</keyword>
<feature type="compositionally biased region" description="Basic and acidic residues" evidence="12">
    <location>
        <begin position="1104"/>
        <end position="1117"/>
    </location>
</feature>
<feature type="compositionally biased region" description="Polar residues" evidence="12">
    <location>
        <begin position="50"/>
        <end position="65"/>
    </location>
</feature>
<feature type="transmembrane region" description="Helical" evidence="13">
    <location>
        <begin position="665"/>
        <end position="691"/>
    </location>
</feature>
<feature type="region of interest" description="Disordered" evidence="12">
    <location>
        <begin position="242"/>
        <end position="292"/>
    </location>
</feature>
<organism evidence="15 16">
    <name type="scientific">Dimargaris verticillata</name>
    <dbReference type="NCBI Taxonomy" id="2761393"/>
    <lineage>
        <taxon>Eukaryota</taxon>
        <taxon>Fungi</taxon>
        <taxon>Fungi incertae sedis</taxon>
        <taxon>Zoopagomycota</taxon>
        <taxon>Kickxellomycotina</taxon>
        <taxon>Dimargaritomycetes</taxon>
        <taxon>Dimargaritales</taxon>
        <taxon>Dimargaritaceae</taxon>
        <taxon>Dimargaris</taxon>
    </lineage>
</organism>
<feature type="region of interest" description="Disordered" evidence="12">
    <location>
        <begin position="331"/>
        <end position="358"/>
    </location>
</feature>
<sequence length="1167" mass="127417">AGAAASSAREGSPQNAGITAAEDDQDDDAGEPDAPAVSSPSAVHSESDVPVSNSVVFANNDAPRSSNHHATARPIRRAHSVSAHMAPASPLAAQHSPPPPYKTPLAIATDHATLSPGNAGSPQTTAATATSPVQDLDPSQGLTFLPFDHLDPDYQPVHHRFPASEEPPSTSTRNPFSYLAKRLGGGFKSNKPSWAGPNLTIADGVMANGRAHPYLSPETHDGQDTPLRRFSTTAVNVPKIAARSTAPERVGSNYRSGPKSATATRQGSWQKRVSPHHHHHRQPLSTSELRTDRSLQPYEIAIEDMGLFHDPLFGLPSIDAHTMAEGRMRSMRRSDGASATSEVDHPRPPTDASLPPADIVGNDGNHLRRRMTQSSGSSLVSPHLKFPAQPRGRRSLDTLHRRMEAFQRHNHPLPAAINPLGRPTRMAEALYMRSDWKRQLFLFTEDPSSGTWAFIFNVTVCALIFISVVVSVVETLPSVFFWNPNFWFYTETVFVALFTLEYIVRLLAHSDSLRQFLRHVFSFLSIVDLAAIVPYYVQIGIGRDVSNELHFTGIRVIRLFRLFNVFKYISSLQLSIEILIIAIQRSLEALIVLTFFMILSVMIFGTFLYFIERGTYDEATQNYINSKGDPSKFDSIPAALWFSIAALTTTGFGDVTPVTSGGKVMAFPLIMSGILLISIPSIIVGREFTVVRQALRLRRRREVQLIQQRQRDAKKREKRRHRKLLGGLLHSKEAQSSPGLSRADTSHTITERAPGMSRPSSNQSHPAPTNPLDAQVIDVMPSTDEERANGSSNTNSRPPSTRSSPADPHQLKAASKFNPSRHFRKGPIDWQSGRRAKQALTTKGKQRSSDPALDLTRTSTEDLRRYSFDEDFVVLAHGYHGVQMKGAKGKKRNRQSSDGSAKPGHSGSKARPKMATMSTSRYAEKDSDGPMLDLDDASSGITTDPEPMPSDDSMEADADDHDCCVNDATRKSLERLPTMLGDMAKALQGVQESQRALERNLVVITQRIDAMETQTQHRSRSSATSTETDDRQITATPATTSTATLARSLSGRENRSATYLASPTVDHNGPSRAVASAHTTPHLGPRRSFTNPPATLSGLPPPHHAGDDAMARRDGHPVSHSVGTSAPASRTTTTSRPPQLGSNATAVLRARAADNRLGAEDRLPPSH</sequence>
<keyword evidence="10 13" id="KW-0472">Membrane</keyword>
<evidence type="ECO:0000256" key="5">
    <source>
        <dbReference type="ARBA" id="ARBA00022826"/>
    </source>
</evidence>
<evidence type="ECO:0000256" key="9">
    <source>
        <dbReference type="ARBA" id="ARBA00023065"/>
    </source>
</evidence>
<evidence type="ECO:0000256" key="8">
    <source>
        <dbReference type="ARBA" id="ARBA00022989"/>
    </source>
</evidence>
<dbReference type="PRINTS" id="PR00169">
    <property type="entry name" value="KCHANNEL"/>
</dbReference>
<evidence type="ECO:0000256" key="6">
    <source>
        <dbReference type="ARBA" id="ARBA00022882"/>
    </source>
</evidence>
<evidence type="ECO:0000313" key="15">
    <source>
        <dbReference type="EMBL" id="KAJ1973831.1"/>
    </source>
</evidence>
<keyword evidence="5" id="KW-0631">Potassium channel</keyword>
<accession>A0A9W8B3W9</accession>
<evidence type="ECO:0000313" key="16">
    <source>
        <dbReference type="Proteomes" id="UP001151582"/>
    </source>
</evidence>
<evidence type="ECO:0000256" key="11">
    <source>
        <dbReference type="ARBA" id="ARBA00023303"/>
    </source>
</evidence>
<dbReference type="InterPro" id="IPR028325">
    <property type="entry name" value="VG_K_chnl"/>
</dbReference>
<feature type="compositionally biased region" description="Basic residues" evidence="12">
    <location>
        <begin position="66"/>
        <end position="79"/>
    </location>
</feature>
<dbReference type="Proteomes" id="UP001151582">
    <property type="component" value="Unassembled WGS sequence"/>
</dbReference>
<feature type="compositionally biased region" description="Low complexity" evidence="12">
    <location>
        <begin position="32"/>
        <end position="44"/>
    </location>
</feature>
<feature type="compositionally biased region" description="Basic residues" evidence="12">
    <location>
        <begin position="273"/>
        <end position="282"/>
    </location>
</feature>
<dbReference type="GO" id="GO:0005249">
    <property type="term" value="F:voltage-gated potassium channel activity"/>
    <property type="evidence" value="ECO:0007669"/>
    <property type="project" value="InterPro"/>
</dbReference>
<dbReference type="InterPro" id="IPR005821">
    <property type="entry name" value="Ion_trans_dom"/>
</dbReference>
<feature type="compositionally biased region" description="Basic and acidic residues" evidence="12">
    <location>
        <begin position="1151"/>
        <end position="1167"/>
    </location>
</feature>
<evidence type="ECO:0000256" key="10">
    <source>
        <dbReference type="ARBA" id="ARBA00023136"/>
    </source>
</evidence>
<keyword evidence="7" id="KW-0630">Potassium</keyword>
<feature type="compositionally biased region" description="Polar residues" evidence="12">
    <location>
        <begin position="1012"/>
        <end position="1026"/>
    </location>
</feature>
<feature type="transmembrane region" description="Helical" evidence="13">
    <location>
        <begin position="565"/>
        <end position="583"/>
    </location>
</feature>
<dbReference type="InterPro" id="IPR027359">
    <property type="entry name" value="Volt_channel_dom_sf"/>
</dbReference>
<keyword evidence="4 13" id="KW-0812">Transmembrane</keyword>
<feature type="compositionally biased region" description="Acidic residues" evidence="12">
    <location>
        <begin position="21"/>
        <end position="31"/>
    </location>
</feature>
<evidence type="ECO:0000256" key="3">
    <source>
        <dbReference type="ARBA" id="ARBA00022538"/>
    </source>
</evidence>
<feature type="compositionally biased region" description="Polar residues" evidence="12">
    <location>
        <begin position="253"/>
        <end position="271"/>
    </location>
</feature>
<evidence type="ECO:0000256" key="4">
    <source>
        <dbReference type="ARBA" id="ARBA00022692"/>
    </source>
</evidence>
<dbReference type="Pfam" id="PF00520">
    <property type="entry name" value="Ion_trans"/>
    <property type="match status" value="1"/>
</dbReference>
<keyword evidence="8 13" id="KW-1133">Transmembrane helix</keyword>
<feature type="compositionally biased region" description="Low complexity" evidence="12">
    <location>
        <begin position="1124"/>
        <end position="1138"/>
    </location>
</feature>
<feature type="compositionally biased region" description="Polar residues" evidence="12">
    <location>
        <begin position="758"/>
        <end position="767"/>
    </location>
</feature>
<dbReference type="Gene3D" id="1.10.287.70">
    <property type="match status" value="1"/>
</dbReference>
<dbReference type="SUPFAM" id="SSF81324">
    <property type="entry name" value="Voltage-gated potassium channels"/>
    <property type="match status" value="1"/>
</dbReference>
<feature type="non-terminal residue" evidence="15">
    <location>
        <position position="1167"/>
    </location>
</feature>
<feature type="region of interest" description="Disordered" evidence="12">
    <location>
        <begin position="705"/>
        <end position="856"/>
    </location>
</feature>
<evidence type="ECO:0000256" key="13">
    <source>
        <dbReference type="SAM" id="Phobius"/>
    </source>
</evidence>
<dbReference type="AlphaFoldDB" id="A0A9W8B3W9"/>
<dbReference type="PANTHER" id="PTHR11537:SF254">
    <property type="entry name" value="POTASSIUM VOLTAGE-GATED CHANNEL PROTEIN SHAB"/>
    <property type="match status" value="1"/>
</dbReference>
<keyword evidence="11" id="KW-0407">Ion channel</keyword>
<evidence type="ECO:0000259" key="14">
    <source>
        <dbReference type="Pfam" id="PF00520"/>
    </source>
</evidence>
<feature type="domain" description="Ion transport" evidence="14">
    <location>
        <begin position="454"/>
        <end position="681"/>
    </location>
</feature>
<dbReference type="GO" id="GO:0008076">
    <property type="term" value="C:voltage-gated potassium channel complex"/>
    <property type="evidence" value="ECO:0007669"/>
    <property type="project" value="InterPro"/>
</dbReference>
<dbReference type="GO" id="GO:0001508">
    <property type="term" value="P:action potential"/>
    <property type="evidence" value="ECO:0007669"/>
    <property type="project" value="TreeGrafter"/>
</dbReference>
<dbReference type="Gene3D" id="1.20.120.350">
    <property type="entry name" value="Voltage-gated potassium channels. Chain C"/>
    <property type="match status" value="1"/>
</dbReference>
<keyword evidence="16" id="KW-1185">Reference proteome</keyword>
<comment type="caution">
    <text evidence="15">The sequence shown here is derived from an EMBL/GenBank/DDBJ whole genome shotgun (WGS) entry which is preliminary data.</text>
</comment>
<keyword evidence="9" id="KW-0406">Ion transport</keyword>
<evidence type="ECO:0000256" key="12">
    <source>
        <dbReference type="SAM" id="MobiDB-lite"/>
    </source>
</evidence>
<feature type="region of interest" description="Disordered" evidence="12">
    <location>
        <begin position="882"/>
        <end position="958"/>
    </location>
</feature>
<feature type="transmembrane region" description="Helical" evidence="13">
    <location>
        <begin position="516"/>
        <end position="537"/>
    </location>
</feature>
<comment type="subcellular location">
    <subcellularLocation>
        <location evidence="1">Membrane</location>
        <topology evidence="1">Multi-pass membrane protein</topology>
    </subcellularLocation>
</comment>
<proteinExistence type="predicted"/>
<feature type="region of interest" description="Disordered" evidence="12">
    <location>
        <begin position="1012"/>
        <end position="1167"/>
    </location>
</feature>
<evidence type="ECO:0000256" key="7">
    <source>
        <dbReference type="ARBA" id="ARBA00022958"/>
    </source>
</evidence>
<keyword evidence="6" id="KW-0851">Voltage-gated channel</keyword>
<feature type="transmembrane region" description="Helical" evidence="13">
    <location>
        <begin position="452"/>
        <end position="474"/>
    </location>
</feature>
<feature type="compositionally biased region" description="Low complexity" evidence="12">
    <location>
        <begin position="1034"/>
        <end position="1046"/>
    </location>
</feature>
<gene>
    <name evidence="15" type="ORF">H4R34_004942</name>
</gene>
<feature type="transmembrane region" description="Helical" evidence="13">
    <location>
        <begin position="486"/>
        <end position="504"/>
    </location>
</feature>
<evidence type="ECO:0000256" key="1">
    <source>
        <dbReference type="ARBA" id="ARBA00004141"/>
    </source>
</evidence>
<dbReference type="PANTHER" id="PTHR11537">
    <property type="entry name" value="VOLTAGE-GATED POTASSIUM CHANNEL"/>
    <property type="match status" value="1"/>
</dbReference>